<name>A0A918IXC1_9RHOB</name>
<dbReference type="HAMAP" id="MF_00934">
    <property type="entry name" value="23SrRNA_methyltr_J"/>
    <property type="match status" value="1"/>
</dbReference>
<organism evidence="2 3">
    <name type="scientific">Gemmobacter lanyuensis</name>
    <dbReference type="NCBI Taxonomy" id="1054497"/>
    <lineage>
        <taxon>Bacteria</taxon>
        <taxon>Pseudomonadati</taxon>
        <taxon>Pseudomonadota</taxon>
        <taxon>Alphaproteobacteria</taxon>
        <taxon>Rhodobacterales</taxon>
        <taxon>Paracoccaceae</taxon>
        <taxon>Gemmobacter</taxon>
    </lineage>
</organism>
<feature type="binding site" evidence="1">
    <location>
        <position position="41"/>
    </location>
    <ligand>
        <name>S-adenosyl-L-methionine</name>
        <dbReference type="ChEBI" id="CHEBI:59789"/>
    </ligand>
</feature>
<dbReference type="InterPro" id="IPR029063">
    <property type="entry name" value="SAM-dependent_MTases_sf"/>
</dbReference>
<protein>
    <recommendedName>
        <fullName evidence="1">Ribosomal RNA large subunit methyltransferase J</fullName>
        <ecNumber evidence="1">2.1.1.266</ecNumber>
    </recommendedName>
    <alternativeName>
        <fullName evidence="1">23S rRNA (adenine(2030)-N6)-methyltransferase</fullName>
    </alternativeName>
    <alternativeName>
        <fullName evidence="1">23S rRNA m6A2030 methyltransferase</fullName>
    </alternativeName>
</protein>
<feature type="binding site" evidence="1">
    <location>
        <position position="137"/>
    </location>
    <ligand>
        <name>S-adenosyl-L-methionine</name>
        <dbReference type="ChEBI" id="CHEBI:59789"/>
    </ligand>
</feature>
<keyword evidence="1" id="KW-0698">rRNA processing</keyword>
<accession>A0A918IXC1</accession>
<dbReference type="GO" id="GO:0005829">
    <property type="term" value="C:cytosol"/>
    <property type="evidence" value="ECO:0007669"/>
    <property type="project" value="TreeGrafter"/>
</dbReference>
<comment type="function">
    <text evidence="1">Specifically methylates the adenine in position 2030 of 23S rRNA.</text>
</comment>
<feature type="site" description="Interaction with substrate rRNA" evidence="1">
    <location>
        <position position="26"/>
    </location>
</feature>
<keyword evidence="1" id="KW-0694">RNA-binding</keyword>
<evidence type="ECO:0000313" key="3">
    <source>
        <dbReference type="Proteomes" id="UP000628984"/>
    </source>
</evidence>
<sequence length="280" mass="31684">MTQQAERSYFIAWRGEGDYGWAMLSYQHIYHAGNLADVQKHALLCHVLDYMTQKDKPLTYIETHAGRGLYDLSSHEAEKTGEAAGGISVLERKLRPSHPYRKRLAEVRARHGASAYPGSPLLAVLSLRPTDQIHLSELHPQEHHGLYLSMADFPVHLYQRDGLQQALALTPPTPRRGVMLIDPSYEIKDDYVTIPKLFAAVGRKWNVGVLMLWYPILTSGAHLEMLATMEENHPDHLRHEVRFPPVREGHRMIGSGMFIVNPPWGTAEAAAEITDLFKKL</sequence>
<comment type="subunit">
    <text evidence="1">Monomer.</text>
</comment>
<keyword evidence="1" id="KW-0808">Transferase</keyword>
<feature type="binding site" evidence="1">
    <location>
        <position position="119"/>
    </location>
    <ligand>
        <name>S-adenosyl-L-methionine</name>
        <dbReference type="ChEBI" id="CHEBI:59789"/>
    </ligand>
</feature>
<keyword evidence="1" id="KW-0949">S-adenosyl-L-methionine</keyword>
<comment type="caution">
    <text evidence="2">The sequence shown here is derived from an EMBL/GenBank/DDBJ whole genome shotgun (WGS) entry which is preliminary data.</text>
</comment>
<feature type="active site" description="Proton acceptor" evidence="1">
    <location>
        <position position="182"/>
    </location>
</feature>
<dbReference type="Proteomes" id="UP000628984">
    <property type="component" value="Unassembled WGS sequence"/>
</dbReference>
<dbReference type="EC" id="2.1.1.266" evidence="1"/>
<evidence type="ECO:0000313" key="2">
    <source>
        <dbReference type="EMBL" id="GGW36708.1"/>
    </source>
</evidence>
<reference evidence="2" key="2">
    <citation type="submission" date="2020-09" db="EMBL/GenBank/DDBJ databases">
        <authorList>
            <person name="Sun Q."/>
            <person name="Kim S."/>
        </authorList>
    </citation>
    <scope>NUCLEOTIDE SEQUENCE</scope>
    <source>
        <strain evidence="2">KCTC 23714</strain>
    </source>
</reference>
<dbReference type="SUPFAM" id="SSF53335">
    <property type="entry name" value="S-adenosyl-L-methionine-dependent methyltransferases"/>
    <property type="match status" value="1"/>
</dbReference>
<comment type="catalytic activity">
    <reaction evidence="1">
        <text>adenosine(2030) in 23S rRNA + S-adenosyl-L-methionine = N(6)-methyladenosine(2030) in 23S rRNA + S-adenosyl-L-homocysteine + H(+)</text>
        <dbReference type="Rhea" id="RHEA:43736"/>
        <dbReference type="Rhea" id="RHEA-COMP:10668"/>
        <dbReference type="Rhea" id="RHEA-COMP:10669"/>
        <dbReference type="ChEBI" id="CHEBI:15378"/>
        <dbReference type="ChEBI" id="CHEBI:57856"/>
        <dbReference type="ChEBI" id="CHEBI:59789"/>
        <dbReference type="ChEBI" id="CHEBI:74411"/>
        <dbReference type="ChEBI" id="CHEBI:74449"/>
        <dbReference type="EC" id="2.1.1.266"/>
    </reaction>
</comment>
<dbReference type="GO" id="GO:0036307">
    <property type="term" value="F:23S rRNA (adenine(2030)-N(6))-methyltransferase activity"/>
    <property type="evidence" value="ECO:0007669"/>
    <property type="project" value="UniProtKB-UniRule"/>
</dbReference>
<feature type="binding site" evidence="1">
    <location>
        <position position="64"/>
    </location>
    <ligand>
        <name>S-adenosyl-L-methionine</name>
        <dbReference type="ChEBI" id="CHEBI:59789"/>
    </ligand>
</feature>
<evidence type="ECO:0000256" key="1">
    <source>
        <dbReference type="HAMAP-Rule" id="MF_00934"/>
    </source>
</evidence>
<dbReference type="Gene3D" id="3.40.50.150">
    <property type="entry name" value="Vaccinia Virus protein VP39"/>
    <property type="match status" value="1"/>
</dbReference>
<dbReference type="PANTHER" id="PTHR37426:SF1">
    <property type="entry name" value="RIBOSOMAL RNA LARGE SUBUNIT METHYLTRANSFERASE J"/>
    <property type="match status" value="1"/>
</dbReference>
<keyword evidence="1 2" id="KW-0489">Methyltransferase</keyword>
<reference evidence="2" key="1">
    <citation type="journal article" date="2014" name="Int. J. Syst. Evol. Microbiol.">
        <title>Complete genome sequence of Corynebacterium casei LMG S-19264T (=DSM 44701T), isolated from a smear-ripened cheese.</title>
        <authorList>
            <consortium name="US DOE Joint Genome Institute (JGI-PGF)"/>
            <person name="Walter F."/>
            <person name="Albersmeier A."/>
            <person name="Kalinowski J."/>
            <person name="Ruckert C."/>
        </authorList>
    </citation>
    <scope>NUCLEOTIDE SEQUENCE</scope>
    <source>
        <strain evidence="2">KCTC 23714</strain>
    </source>
</reference>
<keyword evidence="3" id="KW-1185">Reference proteome</keyword>
<dbReference type="Pfam" id="PF04378">
    <property type="entry name" value="RsmJ"/>
    <property type="match status" value="1"/>
</dbReference>
<dbReference type="PANTHER" id="PTHR37426">
    <property type="entry name" value="RIBOSOMAL RNA LARGE SUBUNIT METHYLTRANSFERASE J"/>
    <property type="match status" value="1"/>
</dbReference>
<dbReference type="GO" id="GO:0070475">
    <property type="term" value="P:rRNA base methylation"/>
    <property type="evidence" value="ECO:0007669"/>
    <property type="project" value="UniProtKB-UniRule"/>
</dbReference>
<proteinExistence type="inferred from homology"/>
<comment type="similarity">
    <text evidence="1">Belongs to the RlmJ family.</text>
</comment>
<dbReference type="GO" id="GO:0003723">
    <property type="term" value="F:RNA binding"/>
    <property type="evidence" value="ECO:0007669"/>
    <property type="project" value="UniProtKB-UniRule"/>
</dbReference>
<dbReference type="AlphaFoldDB" id="A0A918IXC1"/>
<gene>
    <name evidence="1 2" type="primary">rlmJ</name>
    <name evidence="2" type="ORF">GCM10011452_26520</name>
</gene>
<feature type="binding site" evidence="1">
    <location>
        <begin position="161"/>
        <end position="162"/>
    </location>
    <ligand>
        <name>S-adenosyl-L-methionine</name>
        <dbReference type="ChEBI" id="CHEBI:59789"/>
    </ligand>
</feature>
<dbReference type="InterPro" id="IPR007473">
    <property type="entry name" value="RlmJ"/>
</dbReference>
<dbReference type="EMBL" id="BMYQ01000008">
    <property type="protein sequence ID" value="GGW36708.1"/>
    <property type="molecule type" value="Genomic_DNA"/>
</dbReference>
<feature type="binding site" evidence="1">
    <location>
        <position position="182"/>
    </location>
    <ligand>
        <name>S-adenosyl-L-methionine</name>
        <dbReference type="ChEBI" id="CHEBI:59789"/>
    </ligand>
</feature>